<evidence type="ECO:0000259" key="3">
    <source>
        <dbReference type="PROSITE" id="PS50102"/>
    </source>
</evidence>
<dbReference type="OrthoDB" id="1049195at2759"/>
<evidence type="ECO:0000256" key="1">
    <source>
        <dbReference type="ARBA" id="ARBA00022884"/>
    </source>
</evidence>
<dbReference type="EMBL" id="JAJAGQ010000007">
    <property type="protein sequence ID" value="KAJ8558544.1"/>
    <property type="molecule type" value="Genomic_DNA"/>
</dbReference>
<dbReference type="PANTHER" id="PTHR19965:SF95">
    <property type="entry name" value="OS11G0100200 PROTEIN"/>
    <property type="match status" value="1"/>
</dbReference>
<dbReference type="GO" id="GO:0005634">
    <property type="term" value="C:nucleus"/>
    <property type="evidence" value="ECO:0007669"/>
    <property type="project" value="TreeGrafter"/>
</dbReference>
<comment type="caution">
    <text evidence="4">The sequence shown here is derived from an EMBL/GenBank/DDBJ whole genome shotgun (WGS) entry which is preliminary data.</text>
</comment>
<reference evidence="5" key="1">
    <citation type="journal article" date="2023" name="Proc. Natl. Acad. Sci. U.S.A.">
        <title>Genomic and structural basis for evolution of tropane alkaloid biosynthesis.</title>
        <authorList>
            <person name="Wanga Y.-J."/>
            <person name="Taina T."/>
            <person name="Yua J.-Y."/>
            <person name="Lia J."/>
            <person name="Xua B."/>
            <person name="Chenc J."/>
            <person name="D'Auriad J.C."/>
            <person name="Huanga J.-P."/>
            <person name="Huanga S.-X."/>
        </authorList>
    </citation>
    <scope>NUCLEOTIDE SEQUENCE [LARGE SCALE GENOMIC DNA]</scope>
    <source>
        <strain evidence="5">cv. KIB-2019</strain>
    </source>
</reference>
<dbReference type="PANTHER" id="PTHR19965">
    <property type="entry name" value="RNA AND EXPORT FACTOR BINDING PROTEIN"/>
    <property type="match status" value="1"/>
</dbReference>
<dbReference type="SUPFAM" id="SSF54928">
    <property type="entry name" value="RNA-binding domain, RBD"/>
    <property type="match status" value="1"/>
</dbReference>
<dbReference type="InterPro" id="IPR051229">
    <property type="entry name" value="ALYREF_mRNA_export"/>
</dbReference>
<proteinExistence type="predicted"/>
<dbReference type="Proteomes" id="UP001152561">
    <property type="component" value="Unassembled WGS sequence"/>
</dbReference>
<feature type="domain" description="RRM" evidence="3">
    <location>
        <begin position="1"/>
        <end position="69"/>
    </location>
</feature>
<evidence type="ECO:0000256" key="2">
    <source>
        <dbReference type="PROSITE-ProRule" id="PRU00176"/>
    </source>
</evidence>
<dbReference type="Pfam" id="PF00076">
    <property type="entry name" value="RRM_1"/>
    <property type="match status" value="1"/>
</dbReference>
<dbReference type="Gene3D" id="3.30.70.330">
    <property type="match status" value="1"/>
</dbReference>
<dbReference type="PROSITE" id="PS50102">
    <property type="entry name" value="RRM"/>
    <property type="match status" value="1"/>
</dbReference>
<dbReference type="InterPro" id="IPR000504">
    <property type="entry name" value="RRM_dom"/>
</dbReference>
<protein>
    <recommendedName>
        <fullName evidence="3">RRM domain-containing protein</fullName>
    </recommendedName>
</protein>
<keyword evidence="5" id="KW-1185">Reference proteome</keyword>
<dbReference type="GO" id="GO:0006406">
    <property type="term" value="P:mRNA export from nucleus"/>
    <property type="evidence" value="ECO:0007669"/>
    <property type="project" value="TreeGrafter"/>
</dbReference>
<sequence length="139" mass="15418">MLMNEQRISLLFSDVGELKEYGLHYDNTGRSKGTAEVVFTHQSGALAAIKRYNNIQLDGRPMKIEAVGVNIPTHPVPDFASENLRASFQRPGGPAYGRAHIEKSHHKPVSATVLKKKPVSVEDLDADLDKYHSDAMHIK</sequence>
<evidence type="ECO:0000313" key="4">
    <source>
        <dbReference type="EMBL" id="KAJ8558544.1"/>
    </source>
</evidence>
<name>A0A9Q1MGP5_9SOLA</name>
<accession>A0A9Q1MGP5</accession>
<gene>
    <name evidence="4" type="ORF">K7X08_034073</name>
</gene>
<dbReference type="AlphaFoldDB" id="A0A9Q1MGP5"/>
<dbReference type="InterPro" id="IPR012677">
    <property type="entry name" value="Nucleotide-bd_a/b_plait_sf"/>
</dbReference>
<evidence type="ECO:0000313" key="5">
    <source>
        <dbReference type="Proteomes" id="UP001152561"/>
    </source>
</evidence>
<organism evidence="4 5">
    <name type="scientific">Anisodus acutangulus</name>
    <dbReference type="NCBI Taxonomy" id="402998"/>
    <lineage>
        <taxon>Eukaryota</taxon>
        <taxon>Viridiplantae</taxon>
        <taxon>Streptophyta</taxon>
        <taxon>Embryophyta</taxon>
        <taxon>Tracheophyta</taxon>
        <taxon>Spermatophyta</taxon>
        <taxon>Magnoliopsida</taxon>
        <taxon>eudicotyledons</taxon>
        <taxon>Gunneridae</taxon>
        <taxon>Pentapetalae</taxon>
        <taxon>asterids</taxon>
        <taxon>lamiids</taxon>
        <taxon>Solanales</taxon>
        <taxon>Solanaceae</taxon>
        <taxon>Solanoideae</taxon>
        <taxon>Hyoscyameae</taxon>
        <taxon>Anisodus</taxon>
    </lineage>
</organism>
<dbReference type="InterPro" id="IPR035979">
    <property type="entry name" value="RBD_domain_sf"/>
</dbReference>
<keyword evidence="1 2" id="KW-0694">RNA-binding</keyword>
<dbReference type="GO" id="GO:0003729">
    <property type="term" value="F:mRNA binding"/>
    <property type="evidence" value="ECO:0007669"/>
    <property type="project" value="TreeGrafter"/>
</dbReference>